<evidence type="ECO:0000256" key="1">
    <source>
        <dbReference type="SAM" id="Phobius"/>
    </source>
</evidence>
<feature type="transmembrane region" description="Helical" evidence="1">
    <location>
        <begin position="89"/>
        <end position="107"/>
    </location>
</feature>
<accession>A0ABW9JBD9</accession>
<feature type="domain" description="LiaF transmembrane" evidence="2">
    <location>
        <begin position="19"/>
        <end position="111"/>
    </location>
</feature>
<keyword evidence="4" id="KW-1185">Reference proteome</keyword>
<evidence type="ECO:0000259" key="2">
    <source>
        <dbReference type="Pfam" id="PF22570"/>
    </source>
</evidence>
<keyword evidence="1" id="KW-0472">Membrane</keyword>
<dbReference type="InterPro" id="IPR054331">
    <property type="entry name" value="LiaF_TM"/>
</dbReference>
<feature type="transmembrane region" description="Helical" evidence="1">
    <location>
        <begin position="43"/>
        <end position="59"/>
    </location>
</feature>
<dbReference type="PANTHER" id="PTHR40763">
    <property type="entry name" value="MEMBRANE PROTEIN-RELATED"/>
    <property type="match status" value="1"/>
</dbReference>
<keyword evidence="1 3" id="KW-0812">Transmembrane</keyword>
<organism evidence="3 4">
    <name type="scientific">Pedobacter ureilyticus</name>
    <dbReference type="NCBI Taxonomy" id="1393051"/>
    <lineage>
        <taxon>Bacteria</taxon>
        <taxon>Pseudomonadati</taxon>
        <taxon>Bacteroidota</taxon>
        <taxon>Sphingobacteriia</taxon>
        <taxon>Sphingobacteriales</taxon>
        <taxon>Sphingobacteriaceae</taxon>
        <taxon>Pedobacter</taxon>
    </lineage>
</organism>
<comment type="caution">
    <text evidence="3">The sequence shown here is derived from an EMBL/GenBank/DDBJ whole genome shotgun (WGS) entry which is preliminary data.</text>
</comment>
<name>A0ABW9JBD9_9SPHI</name>
<sequence length="264" mass="29116">MENINNNNKEMVNRSGKVWAGLFIVGIGALLLLKNFGLGFPSWINWGTWLVIIGLFVGARNNFRTSGWFIMVLIGGYVMLDDILDGFNLPDIATPVAVVVLGLYLIFKPKNTLNFKKDKWRRKHGDYNTFEQVNPLGQDPNATSDAKKDFNPNDYIDSVNVFGGSNQVIYSKNLKGGEITAVFGGGDINLTQSDFEGQIILDITAVFGGVKIVVPPTWQIKSEVTAVFGGVDDKRAIYPAIEQANKLIIIRGTVLFGGVEFKSY</sequence>
<keyword evidence="1" id="KW-1133">Transmembrane helix</keyword>
<dbReference type="Proteomes" id="UP001517247">
    <property type="component" value="Unassembled WGS sequence"/>
</dbReference>
<evidence type="ECO:0000313" key="3">
    <source>
        <dbReference type="EMBL" id="MFN0257874.1"/>
    </source>
</evidence>
<protein>
    <submittedName>
        <fullName evidence="3">LiaF transmembrane domain-containing protein</fullName>
    </submittedName>
</protein>
<feature type="transmembrane region" description="Helical" evidence="1">
    <location>
        <begin position="66"/>
        <end position="83"/>
    </location>
</feature>
<dbReference type="PANTHER" id="PTHR40763:SF5">
    <property type="entry name" value="MEMBRANE PROTEIN"/>
    <property type="match status" value="1"/>
</dbReference>
<dbReference type="EMBL" id="SSHJ02000011">
    <property type="protein sequence ID" value="MFN0257874.1"/>
    <property type="molecule type" value="Genomic_DNA"/>
</dbReference>
<feature type="transmembrane region" description="Helical" evidence="1">
    <location>
        <begin position="18"/>
        <end position="37"/>
    </location>
</feature>
<proteinExistence type="predicted"/>
<reference evidence="3 4" key="1">
    <citation type="submission" date="2024-12" db="EMBL/GenBank/DDBJ databases">
        <authorList>
            <person name="Hu S."/>
        </authorList>
    </citation>
    <scope>NUCLEOTIDE SEQUENCE [LARGE SCALE GENOMIC DNA]</scope>
    <source>
        <strain evidence="3 4">THG-T11</strain>
    </source>
</reference>
<dbReference type="Pfam" id="PF22570">
    <property type="entry name" value="LiaF-TM"/>
    <property type="match status" value="1"/>
</dbReference>
<gene>
    <name evidence="3" type="ORF">E6A44_019975</name>
</gene>
<dbReference type="RefSeq" id="WP_246077208.1">
    <property type="nucleotide sequence ID" value="NZ_SSHJ02000011.1"/>
</dbReference>
<evidence type="ECO:0000313" key="4">
    <source>
        <dbReference type="Proteomes" id="UP001517247"/>
    </source>
</evidence>